<dbReference type="Proteomes" id="UP001211065">
    <property type="component" value="Unassembled WGS sequence"/>
</dbReference>
<sequence>AANNPHQNLKKAILIRRQRGNDVSSDNLGNPSQDPPKVEEPEPSPEPPKPTTDLSTPTNPEPTVSPKPEPTIDPTKTSLSPTIAPPNTNPSTTSTQLASPTIPRTTKSKPHTSSAPTNPIVNPSSSSANSIIASLSNSLFVTDPTTTFSPGLNNSSAADDFTGEKTNGLSTASVWAIATVAVCVVGAVIGIWIFRKWKLRPSDKFAIRMRTNPFKKNNNNLSSDRVTVSTYNGDNTTNNNYQNSEWGGYQNSDRGGVNTVLASNGYQRSECGYSDMQNNFQLNNNQVPMNYVPINYYNPTTHSNYNNNSYNGY</sequence>
<comment type="caution">
    <text evidence="3">The sequence shown here is derived from an EMBL/GenBank/DDBJ whole genome shotgun (WGS) entry which is preliminary data.</text>
</comment>
<evidence type="ECO:0000313" key="4">
    <source>
        <dbReference type="Proteomes" id="UP001211065"/>
    </source>
</evidence>
<dbReference type="AlphaFoldDB" id="A0AAD5TYJ3"/>
<organism evidence="3 4">
    <name type="scientific">Clydaea vesicula</name>
    <dbReference type="NCBI Taxonomy" id="447962"/>
    <lineage>
        <taxon>Eukaryota</taxon>
        <taxon>Fungi</taxon>
        <taxon>Fungi incertae sedis</taxon>
        <taxon>Chytridiomycota</taxon>
        <taxon>Chytridiomycota incertae sedis</taxon>
        <taxon>Chytridiomycetes</taxon>
        <taxon>Lobulomycetales</taxon>
        <taxon>Lobulomycetaceae</taxon>
        <taxon>Clydaea</taxon>
    </lineage>
</organism>
<protein>
    <submittedName>
        <fullName evidence="3">Uncharacterized protein</fullName>
    </submittedName>
</protein>
<dbReference type="EMBL" id="JADGJW010000520">
    <property type="protein sequence ID" value="KAJ3215791.1"/>
    <property type="molecule type" value="Genomic_DNA"/>
</dbReference>
<feature type="region of interest" description="Disordered" evidence="1">
    <location>
        <begin position="1"/>
        <end position="127"/>
    </location>
</feature>
<feature type="compositionally biased region" description="Polar residues" evidence="1">
    <location>
        <begin position="21"/>
        <end position="32"/>
    </location>
</feature>
<feature type="transmembrane region" description="Helical" evidence="2">
    <location>
        <begin position="174"/>
        <end position="194"/>
    </location>
</feature>
<name>A0AAD5TYJ3_9FUNG</name>
<feature type="non-terminal residue" evidence="3">
    <location>
        <position position="313"/>
    </location>
</feature>
<evidence type="ECO:0000313" key="3">
    <source>
        <dbReference type="EMBL" id="KAJ3215791.1"/>
    </source>
</evidence>
<evidence type="ECO:0000256" key="1">
    <source>
        <dbReference type="SAM" id="MobiDB-lite"/>
    </source>
</evidence>
<reference evidence="3" key="1">
    <citation type="submission" date="2020-05" db="EMBL/GenBank/DDBJ databases">
        <title>Phylogenomic resolution of chytrid fungi.</title>
        <authorList>
            <person name="Stajich J.E."/>
            <person name="Amses K."/>
            <person name="Simmons R."/>
            <person name="Seto K."/>
            <person name="Myers J."/>
            <person name="Bonds A."/>
            <person name="Quandt C.A."/>
            <person name="Barry K."/>
            <person name="Liu P."/>
            <person name="Grigoriev I."/>
            <person name="Longcore J.E."/>
            <person name="James T.Y."/>
        </authorList>
    </citation>
    <scope>NUCLEOTIDE SEQUENCE</scope>
    <source>
        <strain evidence="3">JEL0476</strain>
    </source>
</reference>
<feature type="compositionally biased region" description="Polar residues" evidence="1">
    <location>
        <begin position="96"/>
        <end position="123"/>
    </location>
</feature>
<keyword evidence="2" id="KW-0472">Membrane</keyword>
<evidence type="ECO:0000256" key="2">
    <source>
        <dbReference type="SAM" id="Phobius"/>
    </source>
</evidence>
<proteinExistence type="predicted"/>
<keyword evidence="4" id="KW-1185">Reference proteome</keyword>
<accession>A0AAD5TYJ3</accession>
<keyword evidence="2" id="KW-1133">Transmembrane helix</keyword>
<feature type="compositionally biased region" description="Pro residues" evidence="1">
    <location>
        <begin position="59"/>
        <end position="71"/>
    </location>
</feature>
<gene>
    <name evidence="3" type="ORF">HK099_006210</name>
</gene>
<keyword evidence="2" id="KW-0812">Transmembrane</keyword>